<reference evidence="1" key="2">
    <citation type="submission" date="2020-09" db="EMBL/GenBank/DDBJ databases">
        <authorList>
            <person name="Sun Q."/>
            <person name="Ohkuma M."/>
        </authorList>
    </citation>
    <scope>NUCLEOTIDE SEQUENCE</scope>
    <source>
        <strain evidence="1">JCM 17251</strain>
    </source>
</reference>
<accession>A0A918CY64</accession>
<sequence>MLTTACIGVSAKNHQVLTVLEVVEAETKSAKEWEIEKLMQGGIK</sequence>
<gene>
    <name evidence="1" type="ORF">GCM10007971_00560</name>
</gene>
<name>A0A918CY64_9BACI</name>
<dbReference type="Proteomes" id="UP000624041">
    <property type="component" value="Unassembled WGS sequence"/>
</dbReference>
<evidence type="ECO:0000313" key="1">
    <source>
        <dbReference type="EMBL" id="GGN48683.1"/>
    </source>
</evidence>
<dbReference type="EMBL" id="BMOS01000001">
    <property type="protein sequence ID" value="GGN48683.1"/>
    <property type="molecule type" value="Genomic_DNA"/>
</dbReference>
<reference evidence="1" key="1">
    <citation type="journal article" date="2014" name="Int. J. Syst. Evol. Microbiol.">
        <title>Complete genome sequence of Corynebacterium casei LMG S-19264T (=DSM 44701T), isolated from a smear-ripened cheese.</title>
        <authorList>
            <consortium name="US DOE Joint Genome Institute (JGI-PGF)"/>
            <person name="Walter F."/>
            <person name="Albersmeier A."/>
            <person name="Kalinowski J."/>
            <person name="Ruckert C."/>
        </authorList>
    </citation>
    <scope>NUCLEOTIDE SEQUENCE</scope>
    <source>
        <strain evidence="1">JCM 17251</strain>
    </source>
</reference>
<dbReference type="AlphaFoldDB" id="A0A918CY64"/>
<comment type="caution">
    <text evidence="1">The sequence shown here is derived from an EMBL/GenBank/DDBJ whole genome shotgun (WGS) entry which is preliminary data.</text>
</comment>
<proteinExistence type="predicted"/>
<dbReference type="RefSeq" id="WP_268239569.1">
    <property type="nucleotide sequence ID" value="NZ_BMOS01000001.1"/>
</dbReference>
<keyword evidence="2" id="KW-1185">Reference proteome</keyword>
<organism evidence="1 2">
    <name type="scientific">Oceanobacillus indicireducens</name>
    <dbReference type="NCBI Taxonomy" id="1004261"/>
    <lineage>
        <taxon>Bacteria</taxon>
        <taxon>Bacillati</taxon>
        <taxon>Bacillota</taxon>
        <taxon>Bacilli</taxon>
        <taxon>Bacillales</taxon>
        <taxon>Bacillaceae</taxon>
        <taxon>Oceanobacillus</taxon>
    </lineage>
</organism>
<evidence type="ECO:0000313" key="2">
    <source>
        <dbReference type="Proteomes" id="UP000624041"/>
    </source>
</evidence>
<protein>
    <submittedName>
        <fullName evidence="1">Uncharacterized protein</fullName>
    </submittedName>
</protein>